<evidence type="ECO:0000313" key="3">
    <source>
        <dbReference type="Proteomes" id="UP001642360"/>
    </source>
</evidence>
<gene>
    <name evidence="2" type="ORF">ILEXP_LOCUS51130</name>
</gene>
<name>A0ABC8UJ67_9AQUA</name>
<dbReference type="EMBL" id="CAUOFW020007935">
    <property type="protein sequence ID" value="CAK9181091.1"/>
    <property type="molecule type" value="Genomic_DNA"/>
</dbReference>
<dbReference type="Proteomes" id="UP001642360">
    <property type="component" value="Unassembled WGS sequence"/>
</dbReference>
<reference evidence="2 3" key="1">
    <citation type="submission" date="2024-02" db="EMBL/GenBank/DDBJ databases">
        <authorList>
            <person name="Vignale AGUSTIN F."/>
            <person name="Sosa J E."/>
            <person name="Modenutti C."/>
        </authorList>
    </citation>
    <scope>NUCLEOTIDE SEQUENCE [LARGE SCALE GENOMIC DNA]</scope>
</reference>
<proteinExistence type="predicted"/>
<dbReference type="AlphaFoldDB" id="A0ABC8UJ67"/>
<evidence type="ECO:0000313" key="2">
    <source>
        <dbReference type="EMBL" id="CAK9181091.1"/>
    </source>
</evidence>
<keyword evidence="3" id="KW-1185">Reference proteome</keyword>
<evidence type="ECO:0000256" key="1">
    <source>
        <dbReference type="SAM" id="MobiDB-lite"/>
    </source>
</evidence>
<organism evidence="2 3">
    <name type="scientific">Ilex paraguariensis</name>
    <name type="common">yerba mate</name>
    <dbReference type="NCBI Taxonomy" id="185542"/>
    <lineage>
        <taxon>Eukaryota</taxon>
        <taxon>Viridiplantae</taxon>
        <taxon>Streptophyta</taxon>
        <taxon>Embryophyta</taxon>
        <taxon>Tracheophyta</taxon>
        <taxon>Spermatophyta</taxon>
        <taxon>Magnoliopsida</taxon>
        <taxon>eudicotyledons</taxon>
        <taxon>Gunneridae</taxon>
        <taxon>Pentapetalae</taxon>
        <taxon>asterids</taxon>
        <taxon>campanulids</taxon>
        <taxon>Aquifoliales</taxon>
        <taxon>Aquifoliaceae</taxon>
        <taxon>Ilex</taxon>
    </lineage>
</organism>
<feature type="region of interest" description="Disordered" evidence="1">
    <location>
        <begin position="1"/>
        <end position="64"/>
    </location>
</feature>
<protein>
    <submittedName>
        <fullName evidence="2">Uncharacterized protein</fullName>
    </submittedName>
</protein>
<comment type="caution">
    <text evidence="2">The sequence shown here is derived from an EMBL/GenBank/DDBJ whole genome shotgun (WGS) entry which is preliminary data.</text>
</comment>
<accession>A0ABC8UJ67</accession>
<sequence>MEKRSSIGGALGENISKEKRGEPQGCSVGDLDNNEGGNSAKPSGASGLGDGGHRPDGDTGINARTYEGEVTLLAL</sequence>